<keyword evidence="3" id="KW-0067">ATP-binding</keyword>
<evidence type="ECO:0000259" key="2">
    <source>
        <dbReference type="PROSITE" id="PS51194"/>
    </source>
</evidence>
<keyword evidence="3" id="KW-0547">Nucleotide-binding</keyword>
<dbReference type="Gene3D" id="3.40.50.300">
    <property type="entry name" value="P-loop containing nucleotide triphosphate hydrolases"/>
    <property type="match status" value="1"/>
</dbReference>
<dbReference type="Proteomes" id="UP000219972">
    <property type="component" value="Unassembled WGS sequence"/>
</dbReference>
<dbReference type="RefSeq" id="WP_097543955.1">
    <property type="nucleotide sequence ID" value="NZ_NWSL01000014.1"/>
</dbReference>
<dbReference type="InterPro" id="IPR027417">
    <property type="entry name" value="P-loop_NTPase"/>
</dbReference>
<evidence type="ECO:0000313" key="4">
    <source>
        <dbReference type="Proteomes" id="UP000219972"/>
    </source>
</evidence>
<evidence type="ECO:0000256" key="1">
    <source>
        <dbReference type="SAM" id="MobiDB-lite"/>
    </source>
</evidence>
<protein>
    <submittedName>
        <fullName evidence="3">Helicase</fullName>
    </submittedName>
</protein>
<comment type="caution">
    <text evidence="3">The sequence shown here is derived from an EMBL/GenBank/DDBJ whole genome shotgun (WGS) entry which is preliminary data.</text>
</comment>
<dbReference type="SUPFAM" id="SSF52540">
    <property type="entry name" value="P-loop containing nucleoside triphosphate hydrolases"/>
    <property type="match status" value="1"/>
</dbReference>
<proteinExistence type="predicted"/>
<keyword evidence="4" id="KW-1185">Reference proteome</keyword>
<reference evidence="3 4" key="1">
    <citation type="submission" date="2017-09" db="EMBL/GenBank/DDBJ databases">
        <title>Comparative genomics of rhizobia isolated from Phaseolus vulgaris in China.</title>
        <authorList>
            <person name="Tong W."/>
        </authorList>
    </citation>
    <scope>NUCLEOTIDE SEQUENCE [LARGE SCALE GENOMIC DNA]</scope>
    <source>
        <strain evidence="3 4">Y27</strain>
    </source>
</reference>
<dbReference type="CDD" id="cd18785">
    <property type="entry name" value="SF2_C"/>
    <property type="match status" value="1"/>
</dbReference>
<sequence length="1444" mass="161607">MMLGKDSKALVDIDVELKEAVCDALLNLISSRASGSDEDGRVVFGWTPRRGIVSGQLLPRFSDANEDETSDIRIAAIGFDFQMRSRATGSIRARPRFSVYLRVLPSWEELSDKRHGIEIDFRLDKKTKKEIDEKIRTRRKERYIRQGIDQVDWRALGPQKSAEVRDQRQRIQDDLRIEVYAEYNILLNAADVTSFKPEAPEPEEPAEQVAESVDGEQATEAPAPAIGRLVREGRAIPYHLIQPAPIPGKWVRLDLTLPEMTWTADLAGEDLARRFEAYSIEMRAAVAQQIDAWRKSAGIETAWRDQKVRPEDATNEDSWNKFLARLRELPVEANVIPDFGGLALRADRQVDFLDPTKASIRVTLDNGCLELSPKDAAKRCNAIFGTSLSMEISVAEHVPLLLDRVEPSYRFLDFLQYPAIGVNCGIESDERDGVRRISTTWAPRFTQPRVVPRNIKVETRFRQLADGHDIGRLLDLPQEYRKWVQDREAELRDKVIDGLDPDDADIERNRFAADIAGQRLEAAHIEAGVRLLMESREASLALEAGRSDDGLVRKAAPWKAWLLTNEAFARRDAKIADRGWRLFQMAFVLSHVPTFSSRMTEYERYFDSERDELTASLLYFPTGGGKSEAFYGALLFAIFLDRLRGKDRGVTAMIRYPLRLLTLQQAQRLLRLIAVAEIVRVEKKVGAWPIEIGFWVGSSNTPNRYEDIKSGLPKFGDPARLDDRFLDGSTFVDGKIKEEALRYQEAVAAYNKVPNCPCCGNHTGLRRYEPADKMAAHAVIVCFDAGCPWNDAHRQITPLPFLLTDDTIYQRAPAIVLGTVDKLAMLGQHPRTITNILGMFGAARWISPSGHLTSPSDKALLDGGADASGAWGVFPAYRNGRHVFYDPFPSLVIQDEAHLLEESLGTFSGLFDTLLERTFSEIAALSGDDLRIAKFTAGGRSTPRLPKMIAATATISDPDRQLKTLYQRRPMRYPYPGPDIYRSFFAKPESPPDNNAERVALAASLPSYLAPEATSPWSRLYVSLMTNDATHTVTTVGVLSSFHAIISRLWNGLLDPTRSQSMVGEIRGALSTGEGGNWRRDAIDRAVTEGRVSEIMALVDLHRIALAYVTNKKGGDQIMDALHTGVAQSHRKAGLEHDRFDSRLISGGVDMQEIQSVMKDAELSFAGKPYPPVGETLRSIVATSAISHGVDVDRFNSMFFAGLPSDIAEYIQASSRVGRTHVGFVMLLPTPQSRRDRYVIETHDVFHRFLERMIAAPAVERWAENAIRRVLASYVQTWAMLNDMREFKQASDNRKSAFKSYDSTHSLRQLANRDPSAFSKDVAGFMLSAMGLEGRDGLGRPPYPEFYEKMVLREADRFGESMRASGITADLRQYWADFNPAFKKPMTSLRDVDEAGVITASAAYPGGVGQTQWIKTSHMVKVMKTVRGQRGAADGDVERDEGAI</sequence>
<dbReference type="InterPro" id="IPR001650">
    <property type="entry name" value="Helicase_C-like"/>
</dbReference>
<accession>A0ABX4J6Q6</accession>
<keyword evidence="3" id="KW-0378">Hydrolase</keyword>
<dbReference type="EMBL" id="NWSL01000014">
    <property type="protein sequence ID" value="PDS49743.1"/>
    <property type="molecule type" value="Genomic_DNA"/>
</dbReference>
<dbReference type="GO" id="GO:0004386">
    <property type="term" value="F:helicase activity"/>
    <property type="evidence" value="ECO:0007669"/>
    <property type="project" value="UniProtKB-KW"/>
</dbReference>
<name>A0ABX4J6Q6_9HYPH</name>
<keyword evidence="3" id="KW-0347">Helicase</keyword>
<dbReference type="PROSITE" id="PS51194">
    <property type="entry name" value="HELICASE_CTER"/>
    <property type="match status" value="1"/>
</dbReference>
<gene>
    <name evidence="3" type="ORF">CO662_21980</name>
</gene>
<organism evidence="3 4">
    <name type="scientific">Rhizobium anhuiense</name>
    <dbReference type="NCBI Taxonomy" id="1184720"/>
    <lineage>
        <taxon>Bacteria</taxon>
        <taxon>Pseudomonadati</taxon>
        <taxon>Pseudomonadota</taxon>
        <taxon>Alphaproteobacteria</taxon>
        <taxon>Hyphomicrobiales</taxon>
        <taxon>Rhizobiaceae</taxon>
        <taxon>Rhizobium/Agrobacterium group</taxon>
        <taxon>Rhizobium</taxon>
    </lineage>
</organism>
<evidence type="ECO:0000313" key="3">
    <source>
        <dbReference type="EMBL" id="PDS49743.1"/>
    </source>
</evidence>
<feature type="region of interest" description="Disordered" evidence="1">
    <location>
        <begin position="196"/>
        <end position="219"/>
    </location>
</feature>
<feature type="domain" description="Helicase C-terminal" evidence="2">
    <location>
        <begin position="1091"/>
        <end position="1267"/>
    </location>
</feature>
<dbReference type="Pfam" id="PF00271">
    <property type="entry name" value="Helicase_C"/>
    <property type="match status" value="1"/>
</dbReference>